<dbReference type="InterPro" id="IPR036318">
    <property type="entry name" value="FAD-bd_PCMH-like_sf"/>
</dbReference>
<dbReference type="InterPro" id="IPR016169">
    <property type="entry name" value="FAD-bd_PCMH_sub2"/>
</dbReference>
<keyword evidence="11 19" id="KW-0521">NADP</keyword>
<dbReference type="Gene3D" id="3.30.43.10">
    <property type="entry name" value="Uridine Diphospho-n-acetylenolpyruvylglucosamine Reductase, domain 2"/>
    <property type="match status" value="1"/>
</dbReference>
<accession>A0A248UBS7</accession>
<dbReference type="InterPro" id="IPR006094">
    <property type="entry name" value="Oxid_FAD_bind_N"/>
</dbReference>
<evidence type="ECO:0000256" key="1">
    <source>
        <dbReference type="ARBA" id="ARBA00001974"/>
    </source>
</evidence>
<dbReference type="InterPro" id="IPR003170">
    <property type="entry name" value="MurB"/>
</dbReference>
<comment type="catalytic activity">
    <reaction evidence="18 19">
        <text>UDP-N-acetyl-alpha-D-muramate + NADP(+) = UDP-N-acetyl-3-O-(1-carboxyvinyl)-alpha-D-glucosamine + NADPH + H(+)</text>
        <dbReference type="Rhea" id="RHEA:12248"/>
        <dbReference type="ChEBI" id="CHEBI:15378"/>
        <dbReference type="ChEBI" id="CHEBI:57783"/>
        <dbReference type="ChEBI" id="CHEBI:58349"/>
        <dbReference type="ChEBI" id="CHEBI:68483"/>
        <dbReference type="ChEBI" id="CHEBI:70757"/>
        <dbReference type="EC" id="1.3.1.98"/>
    </reaction>
</comment>
<evidence type="ECO:0000256" key="16">
    <source>
        <dbReference type="ARBA" id="ARBA00023316"/>
    </source>
</evidence>
<evidence type="ECO:0000256" key="19">
    <source>
        <dbReference type="HAMAP-Rule" id="MF_00037"/>
    </source>
</evidence>
<dbReference type="KEGG" id="och:CES85_4940"/>
<evidence type="ECO:0000256" key="9">
    <source>
        <dbReference type="ARBA" id="ARBA00022630"/>
    </source>
</evidence>
<comment type="pathway">
    <text evidence="4 19">Cell wall biogenesis; peptidoglycan biosynthesis.</text>
</comment>
<evidence type="ECO:0000256" key="5">
    <source>
        <dbReference type="ARBA" id="ARBA00012518"/>
    </source>
</evidence>
<keyword evidence="7 19" id="KW-0963">Cytoplasm</keyword>
<dbReference type="GO" id="GO:0008762">
    <property type="term" value="F:UDP-N-acetylmuramate dehydrogenase activity"/>
    <property type="evidence" value="ECO:0007669"/>
    <property type="project" value="UniProtKB-UniRule"/>
</dbReference>
<evidence type="ECO:0000256" key="14">
    <source>
        <dbReference type="ARBA" id="ARBA00023002"/>
    </source>
</evidence>
<dbReference type="GO" id="GO:0071949">
    <property type="term" value="F:FAD binding"/>
    <property type="evidence" value="ECO:0007669"/>
    <property type="project" value="InterPro"/>
</dbReference>
<comment type="similarity">
    <text evidence="19">Belongs to the MurB family.</text>
</comment>
<keyword evidence="14 19" id="KW-0560">Oxidoreductase</keyword>
<dbReference type="InterPro" id="IPR036635">
    <property type="entry name" value="MurB_C_sf"/>
</dbReference>
<feature type="domain" description="FAD-binding PCMH-type" evidence="20">
    <location>
        <begin position="17"/>
        <end position="186"/>
    </location>
</feature>
<evidence type="ECO:0000256" key="18">
    <source>
        <dbReference type="ARBA" id="ARBA00048914"/>
    </source>
</evidence>
<reference evidence="21 22" key="1">
    <citation type="submission" date="2017-07" db="EMBL/GenBank/DDBJ databases">
        <title>Phylogenetic study on the rhizospheric bacterium Ochrobactrum sp. A44.</title>
        <authorList>
            <person name="Krzyzanowska D.M."/>
            <person name="Ossowicki A."/>
            <person name="Rajewska M."/>
            <person name="Maciag T."/>
            <person name="Kaczynski Z."/>
            <person name="Czerwicka M."/>
            <person name="Jafra S."/>
        </authorList>
    </citation>
    <scope>NUCLEOTIDE SEQUENCE [LARGE SCALE GENOMIC DNA]</scope>
    <source>
        <strain evidence="21 22">A44</strain>
    </source>
</reference>
<dbReference type="NCBIfam" id="NF000755">
    <property type="entry name" value="PRK00046.1"/>
    <property type="match status" value="1"/>
</dbReference>
<keyword evidence="8 19" id="KW-0132">Cell division</keyword>
<keyword evidence="13 19" id="KW-0573">Peptidoglycan synthesis</keyword>
<evidence type="ECO:0000256" key="11">
    <source>
        <dbReference type="ARBA" id="ARBA00022857"/>
    </source>
</evidence>
<evidence type="ECO:0000256" key="8">
    <source>
        <dbReference type="ARBA" id="ARBA00022618"/>
    </source>
</evidence>
<evidence type="ECO:0000256" key="12">
    <source>
        <dbReference type="ARBA" id="ARBA00022960"/>
    </source>
</evidence>
<evidence type="ECO:0000256" key="3">
    <source>
        <dbReference type="ARBA" id="ARBA00004496"/>
    </source>
</evidence>
<evidence type="ECO:0000256" key="13">
    <source>
        <dbReference type="ARBA" id="ARBA00022984"/>
    </source>
</evidence>
<keyword evidence="12 19" id="KW-0133">Cell shape</keyword>
<dbReference type="UniPathway" id="UPA00219"/>
<organism evidence="21 22">
    <name type="scientific">Ochrobactrum quorumnocens</name>
    <dbReference type="NCBI Taxonomy" id="271865"/>
    <lineage>
        <taxon>Bacteria</taxon>
        <taxon>Pseudomonadati</taxon>
        <taxon>Pseudomonadota</taxon>
        <taxon>Alphaproteobacteria</taxon>
        <taxon>Hyphomicrobiales</taxon>
        <taxon>Brucellaceae</taxon>
        <taxon>Brucella/Ochrobactrum group</taxon>
        <taxon>Ochrobactrum</taxon>
    </lineage>
</organism>
<dbReference type="GO" id="GO:0071555">
    <property type="term" value="P:cell wall organization"/>
    <property type="evidence" value="ECO:0007669"/>
    <property type="project" value="UniProtKB-KW"/>
</dbReference>
<evidence type="ECO:0000256" key="4">
    <source>
        <dbReference type="ARBA" id="ARBA00004752"/>
    </source>
</evidence>
<dbReference type="GO" id="GO:0005829">
    <property type="term" value="C:cytosol"/>
    <property type="evidence" value="ECO:0007669"/>
    <property type="project" value="TreeGrafter"/>
</dbReference>
<keyword evidence="10 19" id="KW-0274">FAD</keyword>
<dbReference type="Gene3D" id="3.90.78.10">
    <property type="entry name" value="UDP-N-acetylenolpyruvoylglucosamine reductase, C-terminal domain"/>
    <property type="match status" value="1"/>
</dbReference>
<dbReference type="HAMAP" id="MF_00037">
    <property type="entry name" value="MurB"/>
    <property type="match status" value="1"/>
</dbReference>
<protein>
    <recommendedName>
        <fullName evidence="6 19">UDP-N-acetylenolpyruvoylglucosamine reductase</fullName>
        <ecNumber evidence="5 19">1.3.1.98</ecNumber>
    </recommendedName>
    <alternativeName>
        <fullName evidence="17 19">UDP-N-acetylmuramate dehydrogenase</fullName>
    </alternativeName>
</protein>
<evidence type="ECO:0000256" key="7">
    <source>
        <dbReference type="ARBA" id="ARBA00022490"/>
    </source>
</evidence>
<feature type="active site" evidence="19">
    <location>
        <position position="164"/>
    </location>
</feature>
<dbReference type="InterPro" id="IPR011601">
    <property type="entry name" value="MurB_C"/>
</dbReference>
<dbReference type="SUPFAM" id="SSF56176">
    <property type="entry name" value="FAD-binding/transporter-associated domain-like"/>
    <property type="match status" value="1"/>
</dbReference>
<evidence type="ECO:0000256" key="10">
    <source>
        <dbReference type="ARBA" id="ARBA00022827"/>
    </source>
</evidence>
<evidence type="ECO:0000256" key="15">
    <source>
        <dbReference type="ARBA" id="ARBA00023306"/>
    </source>
</evidence>
<evidence type="ECO:0000313" key="21">
    <source>
        <dbReference type="EMBL" id="ASV84148.1"/>
    </source>
</evidence>
<feature type="active site" evidence="19">
    <location>
        <position position="321"/>
    </location>
</feature>
<dbReference type="SUPFAM" id="SSF56194">
    <property type="entry name" value="Uridine diphospho-N-Acetylenolpyruvylglucosamine reductase, MurB, C-terminal domain"/>
    <property type="match status" value="1"/>
</dbReference>
<dbReference type="PANTHER" id="PTHR21071:SF4">
    <property type="entry name" value="UDP-N-ACETYLENOLPYRUVOYLGLUCOSAMINE REDUCTASE"/>
    <property type="match status" value="1"/>
</dbReference>
<name>A0A248UBS7_9HYPH</name>
<dbReference type="PANTHER" id="PTHR21071">
    <property type="entry name" value="UDP-N-ACETYLENOLPYRUVOYLGLUCOSAMINE REDUCTASE"/>
    <property type="match status" value="1"/>
</dbReference>
<dbReference type="InterPro" id="IPR016166">
    <property type="entry name" value="FAD-bd_PCMH"/>
</dbReference>
<feature type="active site" description="Proton donor" evidence="19">
    <location>
        <position position="229"/>
    </location>
</feature>
<dbReference type="Proteomes" id="UP000215256">
    <property type="component" value="Chromosome 2"/>
</dbReference>
<dbReference type="AlphaFoldDB" id="A0A248UBS7"/>
<evidence type="ECO:0000313" key="22">
    <source>
        <dbReference type="Proteomes" id="UP000215256"/>
    </source>
</evidence>
<dbReference type="GO" id="GO:0008360">
    <property type="term" value="P:regulation of cell shape"/>
    <property type="evidence" value="ECO:0007669"/>
    <property type="project" value="UniProtKB-KW"/>
</dbReference>
<keyword evidence="9 19" id="KW-0285">Flavoprotein</keyword>
<evidence type="ECO:0000256" key="2">
    <source>
        <dbReference type="ARBA" id="ARBA00003921"/>
    </source>
</evidence>
<comment type="cofactor">
    <cofactor evidence="1 19">
        <name>FAD</name>
        <dbReference type="ChEBI" id="CHEBI:57692"/>
    </cofactor>
</comment>
<dbReference type="Gene3D" id="3.30.465.10">
    <property type="match status" value="1"/>
</dbReference>
<dbReference type="InterPro" id="IPR016167">
    <property type="entry name" value="FAD-bd_PCMH_sub1"/>
</dbReference>
<dbReference type="GO" id="GO:0051301">
    <property type="term" value="P:cell division"/>
    <property type="evidence" value="ECO:0007669"/>
    <property type="project" value="UniProtKB-KW"/>
</dbReference>
<dbReference type="Pfam" id="PF02873">
    <property type="entry name" value="MurB_C"/>
    <property type="match status" value="1"/>
</dbReference>
<proteinExistence type="inferred from homology"/>
<evidence type="ECO:0000259" key="20">
    <source>
        <dbReference type="PROSITE" id="PS51387"/>
    </source>
</evidence>
<dbReference type="PROSITE" id="PS51387">
    <property type="entry name" value="FAD_PCMH"/>
    <property type="match status" value="1"/>
</dbReference>
<evidence type="ECO:0000256" key="17">
    <source>
        <dbReference type="ARBA" id="ARBA00031026"/>
    </source>
</evidence>
<dbReference type="RefSeq" id="WP_095444969.1">
    <property type="nucleotide sequence ID" value="NZ_CP022603.1"/>
</dbReference>
<dbReference type="NCBIfam" id="TIGR00179">
    <property type="entry name" value="murB"/>
    <property type="match status" value="1"/>
</dbReference>
<keyword evidence="15 19" id="KW-0131">Cell cycle</keyword>
<keyword evidence="16 19" id="KW-0961">Cell wall biogenesis/degradation</keyword>
<evidence type="ECO:0000256" key="6">
    <source>
        <dbReference type="ARBA" id="ARBA00015188"/>
    </source>
</evidence>
<comment type="subcellular location">
    <subcellularLocation>
        <location evidence="3 19">Cytoplasm</location>
    </subcellularLocation>
</comment>
<dbReference type="GO" id="GO:0009252">
    <property type="term" value="P:peptidoglycan biosynthetic process"/>
    <property type="evidence" value="ECO:0007669"/>
    <property type="project" value="UniProtKB-UniRule"/>
</dbReference>
<sequence length="325" mass="35613">MQIISDFDLTSHNTFGLISKARYVANVRKVDDLDEVSAFAAAKCLRLRVVGGGSNVLLRERIEGVIAIMATKGRSIIAQEDGRVLVRAMAGEDWQDFVAWTIEQGLGGLENLAGIPGTVGAAPVQNIGAYGLELSDRFVSLTAYDVLYRKLVTFDREECRFSYRQSVFKTTNRYVIVDITLALPRPWRPVLGYKGLESSFADAQAIMAEVINMRRQKLPDLKILGNAGSFFHNPVVSPSVLDQIAKAPRYHQADGTCKLSAAWLIETCGLKGAREGQAGVYDNHALIIVNHGGATFGDVSRIASRVIESVRARFNINLAMEPIIV</sequence>
<dbReference type="Pfam" id="PF01565">
    <property type="entry name" value="FAD_binding_4"/>
    <property type="match status" value="1"/>
</dbReference>
<dbReference type="OrthoDB" id="9804753at2"/>
<comment type="function">
    <text evidence="2 19">Cell wall formation.</text>
</comment>
<dbReference type="EC" id="1.3.1.98" evidence="5 19"/>
<dbReference type="EMBL" id="CP022603">
    <property type="protein sequence ID" value="ASV84148.1"/>
    <property type="molecule type" value="Genomic_DNA"/>
</dbReference>
<gene>
    <name evidence="19" type="primary">murB</name>
    <name evidence="21" type="ORF">CES85_4940</name>
</gene>